<evidence type="ECO:0000256" key="1">
    <source>
        <dbReference type="ARBA" id="ARBA00004651"/>
    </source>
</evidence>
<keyword evidence="10" id="KW-0813">Transport</keyword>
<evidence type="ECO:0000256" key="10">
    <source>
        <dbReference type="HAMAP-Rule" id="MF_00454"/>
    </source>
</evidence>
<keyword evidence="6 10" id="KW-0407">Ion channel</keyword>
<keyword evidence="10" id="KW-0479">Metal-binding</keyword>
<sequence length="150" mass="15086">MRYAPGSSRPRPEARPELARGEGAGVLYLLAALGGALGALARWGVGTALPHSPGGWPWATLLVNLTGCLLFGVLIALLAARSPEPPWARPFLAVGVLGGYTTCSAFAVEAVGLAEAGHPVPAVGYVLVSVVGGVLAVAAGALAVRAVRSR</sequence>
<feature type="binding site" evidence="10">
    <location>
        <position position="98"/>
    </location>
    <ligand>
        <name>Na(+)</name>
        <dbReference type="ChEBI" id="CHEBI:29101"/>
        <note>structural</note>
    </ligand>
</feature>
<feature type="transmembrane region" description="Helical" evidence="10">
    <location>
        <begin position="91"/>
        <end position="111"/>
    </location>
</feature>
<keyword evidence="10" id="KW-0915">Sodium</keyword>
<keyword evidence="5 10" id="KW-0472">Membrane</keyword>
<name>A0A1H3PCB2_9ACTN</name>
<dbReference type="PANTHER" id="PTHR28259:SF1">
    <property type="entry name" value="FLUORIDE EXPORT PROTEIN 1-RELATED"/>
    <property type="match status" value="1"/>
</dbReference>
<feature type="transmembrane region" description="Helical" evidence="10">
    <location>
        <begin position="21"/>
        <end position="44"/>
    </location>
</feature>
<evidence type="ECO:0000256" key="7">
    <source>
        <dbReference type="ARBA" id="ARBA00035120"/>
    </source>
</evidence>
<keyword evidence="4 10" id="KW-1133">Transmembrane helix</keyword>
<evidence type="ECO:0000313" key="11">
    <source>
        <dbReference type="EMBL" id="SDY98756.1"/>
    </source>
</evidence>
<dbReference type="AlphaFoldDB" id="A0A1H3PCB2"/>
<dbReference type="PANTHER" id="PTHR28259">
    <property type="entry name" value="FLUORIDE EXPORT PROTEIN 1-RELATED"/>
    <property type="match status" value="1"/>
</dbReference>
<gene>
    <name evidence="10" type="primary">fluC</name>
    <name evidence="10" type="synonym">crcB</name>
    <name evidence="11" type="ORF">SAMN05660209_04296</name>
</gene>
<dbReference type="GO" id="GO:0046872">
    <property type="term" value="F:metal ion binding"/>
    <property type="evidence" value="ECO:0007669"/>
    <property type="project" value="UniProtKB-KW"/>
</dbReference>
<evidence type="ECO:0000256" key="8">
    <source>
        <dbReference type="ARBA" id="ARBA00035585"/>
    </source>
</evidence>
<dbReference type="EMBL" id="FNOT01000015">
    <property type="protein sequence ID" value="SDY98756.1"/>
    <property type="molecule type" value="Genomic_DNA"/>
</dbReference>
<dbReference type="GO" id="GO:0140114">
    <property type="term" value="P:cellular detoxification of fluoride"/>
    <property type="evidence" value="ECO:0007669"/>
    <property type="project" value="UniProtKB-UniRule"/>
</dbReference>
<organism evidence="11 12">
    <name type="scientific">Geodermatophilus africanus</name>
    <dbReference type="NCBI Taxonomy" id="1137993"/>
    <lineage>
        <taxon>Bacteria</taxon>
        <taxon>Bacillati</taxon>
        <taxon>Actinomycetota</taxon>
        <taxon>Actinomycetes</taxon>
        <taxon>Geodermatophilales</taxon>
        <taxon>Geodermatophilaceae</taxon>
        <taxon>Geodermatophilus</taxon>
    </lineage>
</organism>
<accession>A0A1H3PCB2</accession>
<keyword evidence="10" id="KW-0406">Ion transport</keyword>
<proteinExistence type="inferred from homology"/>
<comment type="function">
    <text evidence="9 10">Fluoride-specific ion channel. Important for reducing fluoride concentration in the cell, thus reducing its toxicity.</text>
</comment>
<evidence type="ECO:0000256" key="5">
    <source>
        <dbReference type="ARBA" id="ARBA00023136"/>
    </source>
</evidence>
<evidence type="ECO:0000256" key="6">
    <source>
        <dbReference type="ARBA" id="ARBA00023303"/>
    </source>
</evidence>
<evidence type="ECO:0000256" key="4">
    <source>
        <dbReference type="ARBA" id="ARBA00022989"/>
    </source>
</evidence>
<evidence type="ECO:0000256" key="9">
    <source>
        <dbReference type="ARBA" id="ARBA00049940"/>
    </source>
</evidence>
<feature type="binding site" evidence="10">
    <location>
        <position position="101"/>
    </location>
    <ligand>
        <name>Na(+)</name>
        <dbReference type="ChEBI" id="CHEBI:29101"/>
        <note>structural</note>
    </ligand>
</feature>
<dbReference type="RefSeq" id="WP_244522710.1">
    <property type="nucleotide sequence ID" value="NZ_FNOT01000015.1"/>
</dbReference>
<comment type="activity regulation">
    <text evidence="10">Na(+) is not transported, but it plays an essential structural role and its presence is essential for fluoride channel function.</text>
</comment>
<dbReference type="STRING" id="1137993.SAMN05660209_04296"/>
<keyword evidence="2 10" id="KW-1003">Cell membrane</keyword>
<feature type="transmembrane region" description="Helical" evidence="10">
    <location>
        <begin position="56"/>
        <end position="79"/>
    </location>
</feature>
<dbReference type="Proteomes" id="UP000198921">
    <property type="component" value="Unassembled WGS sequence"/>
</dbReference>
<feature type="transmembrane region" description="Helical" evidence="10">
    <location>
        <begin position="123"/>
        <end position="144"/>
    </location>
</feature>
<dbReference type="InterPro" id="IPR003691">
    <property type="entry name" value="FluC"/>
</dbReference>
<keyword evidence="12" id="KW-1185">Reference proteome</keyword>
<comment type="similarity">
    <text evidence="7 10">Belongs to the fluoride channel Fluc/FEX (TC 1.A.43) family.</text>
</comment>
<evidence type="ECO:0000313" key="12">
    <source>
        <dbReference type="Proteomes" id="UP000198921"/>
    </source>
</evidence>
<keyword evidence="3 10" id="KW-0812">Transmembrane</keyword>
<reference evidence="12" key="1">
    <citation type="submission" date="2016-10" db="EMBL/GenBank/DDBJ databases">
        <authorList>
            <person name="Varghese N."/>
            <person name="Submissions S."/>
        </authorList>
    </citation>
    <scope>NUCLEOTIDE SEQUENCE [LARGE SCALE GENOMIC DNA]</scope>
    <source>
        <strain evidence="12">DSM 45422</strain>
    </source>
</reference>
<comment type="catalytic activity">
    <reaction evidence="8">
        <text>fluoride(in) = fluoride(out)</text>
        <dbReference type="Rhea" id="RHEA:76159"/>
        <dbReference type="ChEBI" id="CHEBI:17051"/>
    </reaction>
    <physiologicalReaction direction="left-to-right" evidence="8">
        <dbReference type="Rhea" id="RHEA:76160"/>
    </physiologicalReaction>
</comment>
<evidence type="ECO:0000256" key="2">
    <source>
        <dbReference type="ARBA" id="ARBA00022475"/>
    </source>
</evidence>
<dbReference type="Pfam" id="PF02537">
    <property type="entry name" value="CRCB"/>
    <property type="match status" value="1"/>
</dbReference>
<dbReference type="NCBIfam" id="TIGR00494">
    <property type="entry name" value="crcB"/>
    <property type="match status" value="1"/>
</dbReference>
<dbReference type="HAMAP" id="MF_00454">
    <property type="entry name" value="FluC"/>
    <property type="match status" value="1"/>
</dbReference>
<comment type="subcellular location">
    <subcellularLocation>
        <location evidence="1 10">Cell membrane</location>
        <topology evidence="1 10">Multi-pass membrane protein</topology>
    </subcellularLocation>
</comment>
<dbReference type="GO" id="GO:0062054">
    <property type="term" value="F:fluoride channel activity"/>
    <property type="evidence" value="ECO:0007669"/>
    <property type="project" value="UniProtKB-UniRule"/>
</dbReference>
<dbReference type="GO" id="GO:0005886">
    <property type="term" value="C:plasma membrane"/>
    <property type="evidence" value="ECO:0007669"/>
    <property type="project" value="UniProtKB-SubCell"/>
</dbReference>
<evidence type="ECO:0000256" key="3">
    <source>
        <dbReference type="ARBA" id="ARBA00022692"/>
    </source>
</evidence>
<protein>
    <recommendedName>
        <fullName evidence="10">Fluoride-specific ion channel FluC</fullName>
    </recommendedName>
</protein>